<reference evidence="11 12" key="1">
    <citation type="journal article" date="2011" name="Stand. Genomic Sci.">
        <title>Complete genome sequence of the acetate-degrading sulfate reducer Desulfobacca acetoxidans type strain (ASRB2).</title>
        <authorList>
            <person name="Goker M."/>
            <person name="Teshima H."/>
            <person name="Lapidus A."/>
            <person name="Nolan M."/>
            <person name="Lucas S."/>
            <person name="Hammon N."/>
            <person name="Deshpande S."/>
            <person name="Cheng J.F."/>
            <person name="Tapia R."/>
            <person name="Han C."/>
            <person name="Goodwin L."/>
            <person name="Pitluck S."/>
            <person name="Huntemann M."/>
            <person name="Liolios K."/>
            <person name="Ivanova N."/>
            <person name="Pagani I."/>
            <person name="Mavromatis K."/>
            <person name="Ovchinikova G."/>
            <person name="Pati A."/>
            <person name="Chen A."/>
            <person name="Palaniappan K."/>
            <person name="Land M."/>
            <person name="Hauser L."/>
            <person name="Brambilla E.M."/>
            <person name="Rohde M."/>
            <person name="Spring S."/>
            <person name="Detter J.C."/>
            <person name="Woyke T."/>
            <person name="Bristow J."/>
            <person name="Eisen J.A."/>
            <person name="Markowitz V."/>
            <person name="Hugenholtz P."/>
            <person name="Kyrpides N.C."/>
            <person name="Klenk H.P."/>
        </authorList>
    </citation>
    <scope>NUCLEOTIDE SEQUENCE [LARGE SCALE GENOMIC DNA]</scope>
    <source>
        <strain evidence="12">ATCC 700848 / DSM 11109 / ASRB2</strain>
    </source>
</reference>
<dbReference type="FunFam" id="3.30.565.10:FF:000006">
    <property type="entry name" value="Sensor histidine kinase WalK"/>
    <property type="match status" value="1"/>
</dbReference>
<dbReference type="SUPFAM" id="SSF47384">
    <property type="entry name" value="Homodimeric domain of signal transducing histidine kinase"/>
    <property type="match status" value="1"/>
</dbReference>
<dbReference type="Pfam" id="PF02518">
    <property type="entry name" value="HATPase_c"/>
    <property type="match status" value="1"/>
</dbReference>
<evidence type="ECO:0000256" key="4">
    <source>
        <dbReference type="ARBA" id="ARBA00022679"/>
    </source>
</evidence>
<dbReference type="Gene3D" id="3.30.450.20">
    <property type="entry name" value="PAS domain"/>
    <property type="match status" value="1"/>
</dbReference>
<name>F2NGI3_DESAR</name>
<dbReference type="eggNOG" id="COG4191">
    <property type="taxonomic scope" value="Bacteria"/>
</dbReference>
<dbReference type="EC" id="2.7.13.3" evidence="2"/>
<sequence>MGPLFYRLSQLRVRTVIASILIATVLIALGLFSVWVWAGKKMERIITDQFNEQQLMLARKIADNVEVYVDFLEYQLVSYAQAYQVEGISLSLFRDFLTLQIDYLKDFGMLGIRVYDTEGQLANTLSPRDFFDPARSESLPAKYLAWTKNPKNKNHLFLTEIFTWPGPPWRGQRVMAILTPLYRLMPNSKNTTHPQFNGVLEIIFDPLFICGMVTRDIRSGKTGYPMIIDQDGFFLAHYEKPFIGRQQNIVRQERNPTLSYERIDNIVNNYMLRGREGTDWYISGWHRERVGEIKKLIAYTPIRFDKGMIRGITQVEGDGRNLWGVGVVAPIEEVYGLVRTFQINQGLFVGFFLFLLMGVSYLLIGAVYGWNRVLAQEVESKTEALRQSHERLLRSERFAAVGEAAAYVSHEIKNPLMVIGGFARQLERNPEVSQTASSKLRIIIDEVRRLENFLGELRDFTRPAPPFKQEADLNELVQDVAAMMGEATQEMGVKIETKLANTLPLVNFDANQMKQVLINLVKNALEATDSGGVITISTSAWEDQVRLSVTDTGKGIQPEIMPQIFNPFFTTKKTGTGLGLAVINKIIEDHNGAITVESSKDRGTTFTISLPCQS</sequence>
<evidence type="ECO:0000256" key="8">
    <source>
        <dbReference type="ARBA" id="ARBA00023012"/>
    </source>
</evidence>
<proteinExistence type="predicted"/>
<dbReference type="PRINTS" id="PR00344">
    <property type="entry name" value="BCTRLSENSOR"/>
</dbReference>
<evidence type="ECO:0000256" key="6">
    <source>
        <dbReference type="ARBA" id="ARBA00022777"/>
    </source>
</evidence>
<feature type="domain" description="Histidine kinase" evidence="10">
    <location>
        <begin position="407"/>
        <end position="614"/>
    </location>
</feature>
<keyword evidence="6 11" id="KW-0418">Kinase</keyword>
<keyword evidence="8" id="KW-0902">Two-component regulatory system</keyword>
<reference evidence="12" key="2">
    <citation type="submission" date="2011-03" db="EMBL/GenBank/DDBJ databases">
        <title>The complete genome of Desulfobacca acetoxidans DSM 11109.</title>
        <authorList>
            <consortium name="US DOE Joint Genome Institute (JGI-PGF)"/>
            <person name="Lucas S."/>
            <person name="Copeland A."/>
            <person name="Lapidus A."/>
            <person name="Bruce D."/>
            <person name="Goodwin L."/>
            <person name="Pitluck S."/>
            <person name="Peters L."/>
            <person name="Kyrpides N."/>
            <person name="Mavromatis K."/>
            <person name="Ivanova N."/>
            <person name="Ovchinnikova G."/>
            <person name="Teshima H."/>
            <person name="Detter J.C."/>
            <person name="Han C."/>
            <person name="Land M."/>
            <person name="Hauser L."/>
            <person name="Markowitz V."/>
            <person name="Cheng J.-F."/>
            <person name="Hugenholtz P."/>
            <person name="Woyke T."/>
            <person name="Wu D."/>
            <person name="Spring S."/>
            <person name="Schueler E."/>
            <person name="Brambilla E."/>
            <person name="Klenk H.-P."/>
            <person name="Eisen J.A."/>
        </authorList>
    </citation>
    <scope>NUCLEOTIDE SEQUENCE [LARGE SCALE GENOMIC DNA]</scope>
    <source>
        <strain evidence="12">ATCC 700848 / DSM 11109 / ASRB2</strain>
    </source>
</reference>
<dbReference type="Pfam" id="PF00512">
    <property type="entry name" value="HisKA"/>
    <property type="match status" value="1"/>
</dbReference>
<keyword evidence="4" id="KW-0808">Transferase</keyword>
<evidence type="ECO:0000256" key="2">
    <source>
        <dbReference type="ARBA" id="ARBA00012438"/>
    </source>
</evidence>
<dbReference type="PANTHER" id="PTHR43065:SF10">
    <property type="entry name" value="PEROXIDE STRESS-ACTIVATED HISTIDINE KINASE MAK3"/>
    <property type="match status" value="1"/>
</dbReference>
<feature type="transmembrane region" description="Helical" evidence="9">
    <location>
        <begin position="347"/>
        <end position="370"/>
    </location>
</feature>
<dbReference type="STRING" id="880072.Desac_0716"/>
<dbReference type="Proteomes" id="UP000000483">
    <property type="component" value="Chromosome"/>
</dbReference>
<dbReference type="InterPro" id="IPR004358">
    <property type="entry name" value="Sig_transdc_His_kin-like_C"/>
</dbReference>
<keyword evidence="3" id="KW-0597">Phosphoprotein</keyword>
<dbReference type="SMART" id="SM00387">
    <property type="entry name" value="HATPase_c"/>
    <property type="match status" value="1"/>
</dbReference>
<keyword evidence="7" id="KW-0067">ATP-binding</keyword>
<dbReference type="InterPro" id="IPR036097">
    <property type="entry name" value="HisK_dim/P_sf"/>
</dbReference>
<evidence type="ECO:0000256" key="7">
    <source>
        <dbReference type="ARBA" id="ARBA00022840"/>
    </source>
</evidence>
<dbReference type="Gene3D" id="3.30.565.10">
    <property type="entry name" value="Histidine kinase-like ATPase, C-terminal domain"/>
    <property type="match status" value="1"/>
</dbReference>
<evidence type="ECO:0000256" key="9">
    <source>
        <dbReference type="SAM" id="Phobius"/>
    </source>
</evidence>
<evidence type="ECO:0000259" key="10">
    <source>
        <dbReference type="PROSITE" id="PS50109"/>
    </source>
</evidence>
<evidence type="ECO:0000256" key="3">
    <source>
        <dbReference type="ARBA" id="ARBA00022553"/>
    </source>
</evidence>
<dbReference type="HOGENOM" id="CLU_020355_0_0_7"/>
<gene>
    <name evidence="11" type="ordered locus">Desac_0716</name>
</gene>
<dbReference type="RefSeq" id="WP_013705709.1">
    <property type="nucleotide sequence ID" value="NC_015388.1"/>
</dbReference>
<keyword evidence="9" id="KW-0472">Membrane</keyword>
<evidence type="ECO:0000313" key="12">
    <source>
        <dbReference type="Proteomes" id="UP000000483"/>
    </source>
</evidence>
<accession>F2NGI3</accession>
<protein>
    <recommendedName>
        <fullName evidence="2">histidine kinase</fullName>
        <ecNumber evidence="2">2.7.13.3</ecNumber>
    </recommendedName>
</protein>
<dbReference type="GO" id="GO:0005524">
    <property type="term" value="F:ATP binding"/>
    <property type="evidence" value="ECO:0007669"/>
    <property type="project" value="UniProtKB-KW"/>
</dbReference>
<dbReference type="InterPro" id="IPR003594">
    <property type="entry name" value="HATPase_dom"/>
</dbReference>
<organism evidence="11 12">
    <name type="scientific">Desulfobacca acetoxidans (strain ATCC 700848 / DSM 11109 / ASRB2)</name>
    <dbReference type="NCBI Taxonomy" id="880072"/>
    <lineage>
        <taxon>Bacteria</taxon>
        <taxon>Pseudomonadati</taxon>
        <taxon>Thermodesulfobacteriota</taxon>
        <taxon>Desulfobaccia</taxon>
        <taxon>Desulfobaccales</taxon>
        <taxon>Desulfobaccaceae</taxon>
        <taxon>Desulfobacca</taxon>
    </lineage>
</organism>
<dbReference type="GO" id="GO:0000155">
    <property type="term" value="F:phosphorelay sensor kinase activity"/>
    <property type="evidence" value="ECO:0007669"/>
    <property type="project" value="InterPro"/>
</dbReference>
<dbReference type="CDD" id="cd12912">
    <property type="entry name" value="PDC2_MCP_like"/>
    <property type="match status" value="1"/>
</dbReference>
<dbReference type="AlphaFoldDB" id="F2NGI3"/>
<dbReference type="InterPro" id="IPR036890">
    <property type="entry name" value="HATPase_C_sf"/>
</dbReference>
<dbReference type="SUPFAM" id="SSF55874">
    <property type="entry name" value="ATPase domain of HSP90 chaperone/DNA topoisomerase II/histidine kinase"/>
    <property type="match status" value="1"/>
</dbReference>
<dbReference type="InterPro" id="IPR003661">
    <property type="entry name" value="HisK_dim/P_dom"/>
</dbReference>
<keyword evidence="12" id="KW-1185">Reference proteome</keyword>
<dbReference type="KEGG" id="dao:Desac_0716"/>
<comment type="catalytic activity">
    <reaction evidence="1">
        <text>ATP + protein L-histidine = ADP + protein N-phospho-L-histidine.</text>
        <dbReference type="EC" id="2.7.13.3"/>
    </reaction>
</comment>
<dbReference type="EMBL" id="CP002629">
    <property type="protein sequence ID" value="AEB08596.1"/>
    <property type="molecule type" value="Genomic_DNA"/>
</dbReference>
<keyword evidence="9" id="KW-1133">Transmembrane helix</keyword>
<dbReference type="SMART" id="SM00388">
    <property type="entry name" value="HisKA"/>
    <property type="match status" value="1"/>
</dbReference>
<dbReference type="OrthoDB" id="9805591at2"/>
<dbReference type="InterPro" id="IPR005467">
    <property type="entry name" value="His_kinase_dom"/>
</dbReference>
<keyword evidence="5" id="KW-0547">Nucleotide-binding</keyword>
<feature type="transmembrane region" description="Helical" evidence="9">
    <location>
        <begin position="16"/>
        <end position="38"/>
    </location>
</feature>
<evidence type="ECO:0000256" key="1">
    <source>
        <dbReference type="ARBA" id="ARBA00000085"/>
    </source>
</evidence>
<keyword evidence="9" id="KW-0812">Transmembrane</keyword>
<dbReference type="Gene3D" id="1.10.287.130">
    <property type="match status" value="1"/>
</dbReference>
<evidence type="ECO:0000313" key="11">
    <source>
        <dbReference type="EMBL" id="AEB08596.1"/>
    </source>
</evidence>
<dbReference type="PROSITE" id="PS50109">
    <property type="entry name" value="HIS_KIN"/>
    <property type="match status" value="1"/>
</dbReference>
<dbReference type="PANTHER" id="PTHR43065">
    <property type="entry name" value="SENSOR HISTIDINE KINASE"/>
    <property type="match status" value="1"/>
</dbReference>
<dbReference type="CDD" id="cd00082">
    <property type="entry name" value="HisKA"/>
    <property type="match status" value="1"/>
</dbReference>
<evidence type="ECO:0000256" key="5">
    <source>
        <dbReference type="ARBA" id="ARBA00022741"/>
    </source>
</evidence>